<evidence type="ECO:0000256" key="5">
    <source>
        <dbReference type="ARBA" id="ARBA00023048"/>
    </source>
</evidence>
<evidence type="ECO:0000256" key="1">
    <source>
        <dbReference type="ARBA" id="ARBA00004613"/>
    </source>
</evidence>
<dbReference type="RefSeq" id="WP_380773703.1">
    <property type="nucleotide sequence ID" value="NZ_JBHUEO010000025.1"/>
</dbReference>
<dbReference type="Gene3D" id="1.20.225.10">
    <property type="entry name" value="Bacteriocin AS-48"/>
    <property type="match status" value="1"/>
</dbReference>
<evidence type="ECO:0000256" key="2">
    <source>
        <dbReference type="ARBA" id="ARBA00022525"/>
    </source>
</evidence>
<evidence type="ECO:0000313" key="7">
    <source>
        <dbReference type="EMBL" id="MFD1706979.1"/>
    </source>
</evidence>
<gene>
    <name evidence="7" type="ORF">ACFSCZ_09575</name>
</gene>
<keyword evidence="2" id="KW-0964">Secreted</keyword>
<evidence type="ECO:0000256" key="6">
    <source>
        <dbReference type="SAM" id="Phobius"/>
    </source>
</evidence>
<dbReference type="InterPro" id="IPR020038">
    <property type="entry name" value="Circ_bacteriocin"/>
</dbReference>
<feature type="transmembrane region" description="Helical" evidence="6">
    <location>
        <begin position="94"/>
        <end position="117"/>
    </location>
</feature>
<accession>A0ABW4KFF3</accession>
<keyword evidence="6" id="KW-0812">Transmembrane</keyword>
<dbReference type="EMBL" id="JBHUEO010000025">
    <property type="protein sequence ID" value="MFD1706979.1"/>
    <property type="molecule type" value="Genomic_DNA"/>
</dbReference>
<keyword evidence="4" id="KW-0044">Antibiotic</keyword>
<proteinExistence type="predicted"/>
<dbReference type="Proteomes" id="UP001597301">
    <property type="component" value="Unassembled WGS sequence"/>
</dbReference>
<evidence type="ECO:0000256" key="4">
    <source>
        <dbReference type="ARBA" id="ARBA00023022"/>
    </source>
</evidence>
<keyword evidence="5" id="KW-0078">Bacteriocin</keyword>
<organism evidence="7 8">
    <name type="scientific">Siminovitchia sediminis</name>
    <dbReference type="NCBI Taxonomy" id="1274353"/>
    <lineage>
        <taxon>Bacteria</taxon>
        <taxon>Bacillati</taxon>
        <taxon>Bacillota</taxon>
        <taxon>Bacilli</taxon>
        <taxon>Bacillales</taxon>
        <taxon>Bacillaceae</taxon>
        <taxon>Siminovitchia</taxon>
    </lineage>
</organism>
<keyword evidence="6" id="KW-1133">Transmembrane helix</keyword>
<protein>
    <submittedName>
        <fullName evidence="7">Uberolysin/carnocyclin family circular bacteriocin</fullName>
    </submittedName>
</protein>
<keyword evidence="3" id="KW-0929">Antimicrobial</keyword>
<reference evidence="8" key="1">
    <citation type="journal article" date="2019" name="Int. J. Syst. Evol. Microbiol.">
        <title>The Global Catalogue of Microorganisms (GCM) 10K type strain sequencing project: providing services to taxonomists for standard genome sequencing and annotation.</title>
        <authorList>
            <consortium name="The Broad Institute Genomics Platform"/>
            <consortium name="The Broad Institute Genome Sequencing Center for Infectious Disease"/>
            <person name="Wu L."/>
            <person name="Ma J."/>
        </authorList>
    </citation>
    <scope>NUCLEOTIDE SEQUENCE [LARGE SCALE GENOMIC DNA]</scope>
    <source>
        <strain evidence="8">CGMCC 1.12295</strain>
    </source>
</reference>
<dbReference type="NCBIfam" id="TIGR03651">
    <property type="entry name" value="circ_ocin_uber"/>
    <property type="match status" value="1"/>
</dbReference>
<dbReference type="InterPro" id="IPR009086">
    <property type="entry name" value="Bacteriocin_AS48"/>
</dbReference>
<evidence type="ECO:0000256" key="3">
    <source>
        <dbReference type="ARBA" id="ARBA00022529"/>
    </source>
</evidence>
<sequence length="136" mass="14893">MTFALDSRKKKGIAILLVFAMAFSILASSLSFSSQISSSKATSSSVVSSEFKGAEMQLAQVIYKYGKKNKKITWNESQKRASKIVNLVITGSDIASAISIVLGFLSFGIVTAIAWAARMTLKWYIKKKGRQKAVTW</sequence>
<feature type="transmembrane region" description="Helical" evidence="6">
    <location>
        <begin position="12"/>
        <end position="32"/>
    </location>
</feature>
<dbReference type="Pfam" id="PF09221">
    <property type="entry name" value="Bacteriocin_IId"/>
    <property type="match status" value="1"/>
</dbReference>
<keyword evidence="8" id="KW-1185">Reference proteome</keyword>
<keyword evidence="6" id="KW-0472">Membrane</keyword>
<comment type="caution">
    <text evidence="7">The sequence shown here is derived from an EMBL/GenBank/DDBJ whole genome shotgun (WGS) entry which is preliminary data.</text>
</comment>
<name>A0ABW4KFF3_9BACI</name>
<comment type="subcellular location">
    <subcellularLocation>
        <location evidence="1">Secreted</location>
    </subcellularLocation>
</comment>
<evidence type="ECO:0000313" key="8">
    <source>
        <dbReference type="Proteomes" id="UP001597301"/>
    </source>
</evidence>